<feature type="domain" description="Endonuclease/exonuclease/phosphatase" evidence="10">
    <location>
        <begin position="18"/>
        <end position="64"/>
    </location>
</feature>
<dbReference type="GO" id="GO:0008311">
    <property type="term" value="F:double-stranded DNA 3'-5' DNA exonuclease activity"/>
    <property type="evidence" value="ECO:0007669"/>
    <property type="project" value="UniProtKB-EC"/>
</dbReference>
<dbReference type="AlphaFoldDB" id="A0A8D0AHU0"/>
<comment type="catalytic activity">
    <reaction evidence="1">
        <text>Exonucleolytic cleavage in the 3'- to 5'-direction to yield nucleoside 5'-phosphates.</text>
        <dbReference type="EC" id="3.1.11.2"/>
    </reaction>
</comment>
<evidence type="ECO:0000259" key="10">
    <source>
        <dbReference type="Pfam" id="PF03372"/>
    </source>
</evidence>
<dbReference type="InterPro" id="IPR004808">
    <property type="entry name" value="AP_endonuc_1"/>
</dbReference>
<protein>
    <recommendedName>
        <fullName evidence="3">exodeoxyribonuclease III</fullName>
        <ecNumber evidence="3">3.1.11.2</ecNumber>
    </recommendedName>
</protein>
<evidence type="ECO:0000256" key="5">
    <source>
        <dbReference type="ARBA" id="ARBA00022763"/>
    </source>
</evidence>
<evidence type="ECO:0000256" key="2">
    <source>
        <dbReference type="ARBA" id="ARBA00007092"/>
    </source>
</evidence>
<feature type="binding site" evidence="9">
    <location>
        <position position="21"/>
    </location>
    <ligand>
        <name>Mg(2+)</name>
        <dbReference type="ChEBI" id="CHEBI:18420"/>
        <label>1</label>
    </ligand>
</feature>
<evidence type="ECO:0000256" key="7">
    <source>
        <dbReference type="ARBA" id="ARBA00022842"/>
    </source>
</evidence>
<comment type="cofactor">
    <cofactor evidence="9">
        <name>Mg(2+)</name>
        <dbReference type="ChEBI" id="CHEBI:18420"/>
    </cofactor>
    <cofactor evidence="9">
        <name>Mn(2+)</name>
        <dbReference type="ChEBI" id="CHEBI:29035"/>
    </cofactor>
    <text evidence="9">Probably binds two magnesium or manganese ions per subunit.</text>
</comment>
<evidence type="ECO:0000256" key="6">
    <source>
        <dbReference type="ARBA" id="ARBA00022801"/>
    </source>
</evidence>
<evidence type="ECO:0000256" key="4">
    <source>
        <dbReference type="ARBA" id="ARBA00022723"/>
    </source>
</evidence>
<dbReference type="PANTHER" id="PTHR22748">
    <property type="entry name" value="AP ENDONUCLEASE"/>
    <property type="match status" value="1"/>
</dbReference>
<accession>A0A8D0AHU0</accession>
<dbReference type="GO" id="GO:0006284">
    <property type="term" value="P:base-excision repair"/>
    <property type="evidence" value="ECO:0007669"/>
    <property type="project" value="TreeGrafter"/>
</dbReference>
<dbReference type="InterPro" id="IPR036691">
    <property type="entry name" value="Endo/exonu/phosph_ase_sf"/>
</dbReference>
<keyword evidence="5" id="KW-0227">DNA damage</keyword>
<evidence type="ECO:0000256" key="9">
    <source>
        <dbReference type="PIRSR" id="PIRSR604808-2"/>
    </source>
</evidence>
<dbReference type="GO" id="GO:0003906">
    <property type="term" value="F:DNA-(apurinic or apyrimidinic site) endonuclease activity"/>
    <property type="evidence" value="ECO:0007669"/>
    <property type="project" value="TreeGrafter"/>
</dbReference>
<keyword evidence="9" id="KW-0464">Manganese</keyword>
<dbReference type="Gene3D" id="3.60.10.10">
    <property type="entry name" value="Endonuclease/exonuclease/phosphatase"/>
    <property type="match status" value="1"/>
</dbReference>
<dbReference type="Pfam" id="PF03372">
    <property type="entry name" value="Exo_endo_phos"/>
    <property type="match status" value="1"/>
</dbReference>
<evidence type="ECO:0000256" key="8">
    <source>
        <dbReference type="ARBA" id="ARBA00023204"/>
    </source>
</evidence>
<dbReference type="Proteomes" id="UP000694568">
    <property type="component" value="Unplaced"/>
</dbReference>
<dbReference type="SUPFAM" id="SSF56219">
    <property type="entry name" value="DNase I-like"/>
    <property type="match status" value="1"/>
</dbReference>
<evidence type="ECO:0000313" key="12">
    <source>
        <dbReference type="Proteomes" id="UP000694568"/>
    </source>
</evidence>
<feature type="binding site" evidence="9">
    <location>
        <position position="50"/>
    </location>
    <ligand>
        <name>Mg(2+)</name>
        <dbReference type="ChEBI" id="CHEBI:18420"/>
        <label>1</label>
    </ligand>
</feature>
<organism evidence="11 12">
    <name type="scientific">Sander lucioperca</name>
    <name type="common">Pike-perch</name>
    <name type="synonym">Perca lucioperca</name>
    <dbReference type="NCBI Taxonomy" id="283035"/>
    <lineage>
        <taxon>Eukaryota</taxon>
        <taxon>Metazoa</taxon>
        <taxon>Chordata</taxon>
        <taxon>Craniata</taxon>
        <taxon>Vertebrata</taxon>
        <taxon>Euteleostomi</taxon>
        <taxon>Actinopterygii</taxon>
        <taxon>Neopterygii</taxon>
        <taxon>Teleostei</taxon>
        <taxon>Neoteleostei</taxon>
        <taxon>Acanthomorphata</taxon>
        <taxon>Eupercaria</taxon>
        <taxon>Perciformes</taxon>
        <taxon>Percoidei</taxon>
        <taxon>Percidae</taxon>
        <taxon>Luciopercinae</taxon>
        <taxon>Sander</taxon>
    </lineage>
</organism>
<evidence type="ECO:0000256" key="3">
    <source>
        <dbReference type="ARBA" id="ARBA00012115"/>
    </source>
</evidence>
<name>A0A8D0AHU0_SANLU</name>
<dbReference type="PANTHER" id="PTHR22748:SF26">
    <property type="entry name" value="ENDONUCLEASE_EXONUCLEASE_PHOSPHATASE DOMAIN-CONTAINING PROTEIN"/>
    <property type="match status" value="1"/>
</dbReference>
<dbReference type="GO" id="GO:0046872">
    <property type="term" value="F:metal ion binding"/>
    <property type="evidence" value="ECO:0007669"/>
    <property type="project" value="UniProtKB-KW"/>
</dbReference>
<dbReference type="GO" id="GO:0008081">
    <property type="term" value="F:phosphoric diester hydrolase activity"/>
    <property type="evidence" value="ECO:0007669"/>
    <property type="project" value="TreeGrafter"/>
</dbReference>
<keyword evidence="12" id="KW-1185">Reference proteome</keyword>
<comment type="similarity">
    <text evidence="2">Belongs to the DNA repair enzymes AP/ExoA family.</text>
</comment>
<evidence type="ECO:0000256" key="1">
    <source>
        <dbReference type="ARBA" id="ARBA00000493"/>
    </source>
</evidence>
<reference evidence="11" key="2">
    <citation type="submission" date="2025-09" db="UniProtKB">
        <authorList>
            <consortium name="Ensembl"/>
        </authorList>
    </citation>
    <scope>IDENTIFICATION</scope>
</reference>
<sequence>QQPAPLVNLSMGDITRIVSWNVRGLNHPVKRGKILAHLKSLKADIIFLQETHIRNTAKNKLRVAIIIKKNVLFDHGCTIGDPDGRFLMVSGTINCVPVTLINVYGPNFDDPAFFQKVLLISTLLCTLIKRVLFPTDTFTPTYDVYSIYYTLTTIQRQF</sequence>
<evidence type="ECO:0000313" key="11">
    <source>
        <dbReference type="Ensembl" id="ENSSLUP00000055207.1"/>
    </source>
</evidence>
<keyword evidence="7 9" id="KW-0460">Magnesium</keyword>
<dbReference type="GO" id="GO:0005634">
    <property type="term" value="C:nucleus"/>
    <property type="evidence" value="ECO:0007669"/>
    <property type="project" value="TreeGrafter"/>
</dbReference>
<keyword evidence="4 9" id="KW-0479">Metal-binding</keyword>
<reference evidence="11" key="1">
    <citation type="submission" date="2025-08" db="UniProtKB">
        <authorList>
            <consortium name="Ensembl"/>
        </authorList>
    </citation>
    <scope>IDENTIFICATION</scope>
</reference>
<keyword evidence="6" id="KW-0378">Hydrolase</keyword>
<dbReference type="InterPro" id="IPR005135">
    <property type="entry name" value="Endo/exonuclease/phosphatase"/>
</dbReference>
<keyword evidence="8" id="KW-0234">DNA repair</keyword>
<proteinExistence type="inferred from homology"/>
<dbReference type="Ensembl" id="ENSSLUT00000056819.1">
    <property type="protein sequence ID" value="ENSSLUP00000055207.1"/>
    <property type="gene ID" value="ENSSLUG00000023833.1"/>
</dbReference>
<dbReference type="EC" id="3.1.11.2" evidence="3"/>
<dbReference type="GeneTree" id="ENSGT01140000282594"/>